<evidence type="ECO:0000259" key="2">
    <source>
        <dbReference type="Pfam" id="PF10338"/>
    </source>
</evidence>
<feature type="compositionally biased region" description="Basic residues" evidence="1">
    <location>
        <begin position="129"/>
        <end position="138"/>
    </location>
</feature>
<sequence length="138" mass="16007">MAKSIRSKCKRKARAEFRNTIGNEFYQKHMAKVQEKMKDCLEKQTMSMDSLERLSNALHTATADEQVDDAMQDDTTPTSPPVVQLSEELLAAKELKGENKATTTIHKKGKRKTKHNIKNNDHKKESKEKRRPRYFVQF</sequence>
<keyword evidence="4" id="KW-1185">Reference proteome</keyword>
<dbReference type="AlphaFoldDB" id="A0A9K3L2D0"/>
<evidence type="ECO:0000313" key="3">
    <source>
        <dbReference type="EMBL" id="KAG7353476.1"/>
    </source>
</evidence>
<comment type="caution">
    <text evidence="3">The sequence shown here is derived from an EMBL/GenBank/DDBJ whole genome shotgun (WGS) entry which is preliminary data.</text>
</comment>
<dbReference type="EMBL" id="JAGRRH010000016">
    <property type="protein sequence ID" value="KAG7353476.1"/>
    <property type="molecule type" value="Genomic_DNA"/>
</dbReference>
<feature type="compositionally biased region" description="Basic residues" evidence="1">
    <location>
        <begin position="105"/>
        <end position="117"/>
    </location>
</feature>
<gene>
    <name evidence="3" type="ORF">IV203_002831</name>
</gene>
<dbReference type="InterPro" id="IPR019434">
    <property type="entry name" value="DUF2423"/>
</dbReference>
<dbReference type="OrthoDB" id="45337at2759"/>
<reference evidence="3" key="1">
    <citation type="journal article" date="2021" name="Sci. Rep.">
        <title>Diploid genomic architecture of Nitzschia inconspicua, an elite biomass production diatom.</title>
        <authorList>
            <person name="Oliver A."/>
            <person name="Podell S."/>
            <person name="Pinowska A."/>
            <person name="Traller J.C."/>
            <person name="Smith S.R."/>
            <person name="McClure R."/>
            <person name="Beliaev A."/>
            <person name="Bohutskyi P."/>
            <person name="Hill E.A."/>
            <person name="Rabines A."/>
            <person name="Zheng H."/>
            <person name="Allen L.Z."/>
            <person name="Kuo A."/>
            <person name="Grigoriev I.V."/>
            <person name="Allen A.E."/>
            <person name="Hazlebeck D."/>
            <person name="Allen E.E."/>
        </authorList>
    </citation>
    <scope>NUCLEOTIDE SEQUENCE</scope>
    <source>
        <strain evidence="3">Hildebrandi</strain>
    </source>
</reference>
<name>A0A9K3L2D0_9STRA</name>
<protein>
    <submittedName>
        <fullName evidence="3">DUF2423 domain containing protein</fullName>
    </submittedName>
</protein>
<feature type="domain" description="DUF2423" evidence="2">
    <location>
        <begin position="1"/>
        <end position="44"/>
    </location>
</feature>
<dbReference type="Proteomes" id="UP000693970">
    <property type="component" value="Unassembled WGS sequence"/>
</dbReference>
<organism evidence="3 4">
    <name type="scientific">Nitzschia inconspicua</name>
    <dbReference type="NCBI Taxonomy" id="303405"/>
    <lineage>
        <taxon>Eukaryota</taxon>
        <taxon>Sar</taxon>
        <taxon>Stramenopiles</taxon>
        <taxon>Ochrophyta</taxon>
        <taxon>Bacillariophyta</taxon>
        <taxon>Bacillariophyceae</taxon>
        <taxon>Bacillariophycidae</taxon>
        <taxon>Bacillariales</taxon>
        <taxon>Bacillariaceae</taxon>
        <taxon>Nitzschia</taxon>
    </lineage>
</organism>
<dbReference type="Pfam" id="PF10338">
    <property type="entry name" value="YBL028C_N"/>
    <property type="match status" value="1"/>
</dbReference>
<evidence type="ECO:0000313" key="4">
    <source>
        <dbReference type="Proteomes" id="UP000693970"/>
    </source>
</evidence>
<evidence type="ECO:0000256" key="1">
    <source>
        <dbReference type="SAM" id="MobiDB-lite"/>
    </source>
</evidence>
<feature type="compositionally biased region" description="Basic and acidic residues" evidence="1">
    <location>
        <begin position="118"/>
        <end position="128"/>
    </location>
</feature>
<feature type="region of interest" description="Disordered" evidence="1">
    <location>
        <begin position="94"/>
        <end position="138"/>
    </location>
</feature>
<reference evidence="3" key="2">
    <citation type="submission" date="2021-04" db="EMBL/GenBank/DDBJ databases">
        <authorList>
            <person name="Podell S."/>
        </authorList>
    </citation>
    <scope>NUCLEOTIDE SEQUENCE</scope>
    <source>
        <strain evidence="3">Hildebrandi</strain>
    </source>
</reference>
<accession>A0A9K3L2D0</accession>
<proteinExistence type="predicted"/>